<name>A0AAV4P8S5_9ARAC</name>
<keyword evidence="2" id="KW-1185">Reference proteome</keyword>
<sequence>MINKYNFSYCIAMKVISTNLFPSKVPTNVKLLIKFLRTLPGFLPKKHSSRRIFAHSNVDMNPNGPPPHHTAHCLPSADRVRREFLSGGCHGDGMVT</sequence>
<dbReference type="AlphaFoldDB" id="A0AAV4P8S5"/>
<reference evidence="1 2" key="1">
    <citation type="submission" date="2021-06" db="EMBL/GenBank/DDBJ databases">
        <title>Caerostris darwini draft genome.</title>
        <authorList>
            <person name="Kono N."/>
            <person name="Arakawa K."/>
        </authorList>
    </citation>
    <scope>NUCLEOTIDE SEQUENCE [LARGE SCALE GENOMIC DNA]</scope>
</reference>
<dbReference type="EMBL" id="BPLQ01002493">
    <property type="protein sequence ID" value="GIX93403.1"/>
    <property type="molecule type" value="Genomic_DNA"/>
</dbReference>
<evidence type="ECO:0000313" key="2">
    <source>
        <dbReference type="Proteomes" id="UP001054837"/>
    </source>
</evidence>
<evidence type="ECO:0000313" key="1">
    <source>
        <dbReference type="EMBL" id="GIX93403.1"/>
    </source>
</evidence>
<gene>
    <name evidence="1" type="ORF">CDAR_475821</name>
</gene>
<comment type="caution">
    <text evidence="1">The sequence shown here is derived from an EMBL/GenBank/DDBJ whole genome shotgun (WGS) entry which is preliminary data.</text>
</comment>
<dbReference type="Proteomes" id="UP001054837">
    <property type="component" value="Unassembled WGS sequence"/>
</dbReference>
<organism evidence="1 2">
    <name type="scientific">Caerostris darwini</name>
    <dbReference type="NCBI Taxonomy" id="1538125"/>
    <lineage>
        <taxon>Eukaryota</taxon>
        <taxon>Metazoa</taxon>
        <taxon>Ecdysozoa</taxon>
        <taxon>Arthropoda</taxon>
        <taxon>Chelicerata</taxon>
        <taxon>Arachnida</taxon>
        <taxon>Araneae</taxon>
        <taxon>Araneomorphae</taxon>
        <taxon>Entelegynae</taxon>
        <taxon>Araneoidea</taxon>
        <taxon>Araneidae</taxon>
        <taxon>Caerostris</taxon>
    </lineage>
</organism>
<accession>A0AAV4P8S5</accession>
<proteinExistence type="predicted"/>
<protein>
    <submittedName>
        <fullName evidence="1">Uncharacterized protein</fullName>
    </submittedName>
</protein>